<evidence type="ECO:0008006" key="5">
    <source>
        <dbReference type="Google" id="ProtNLM"/>
    </source>
</evidence>
<proteinExistence type="predicted"/>
<reference evidence="3 4" key="1">
    <citation type="submission" date="2024-02" db="EMBL/GenBank/DDBJ databases">
        <authorList>
            <person name="Chen Y."/>
            <person name="Shah S."/>
            <person name="Dougan E. K."/>
            <person name="Thang M."/>
            <person name="Chan C."/>
        </authorList>
    </citation>
    <scope>NUCLEOTIDE SEQUENCE [LARGE SCALE GENOMIC DNA]</scope>
</reference>
<name>A0ABP0IAK7_9DINO</name>
<dbReference type="InterPro" id="IPR011010">
    <property type="entry name" value="DNA_brk_join_enz"/>
</dbReference>
<gene>
    <name evidence="3" type="ORF">CCMP2556_LOCUS5235</name>
</gene>
<dbReference type="InterPro" id="IPR013762">
    <property type="entry name" value="Integrase-like_cat_sf"/>
</dbReference>
<keyword evidence="1" id="KW-0233">DNA recombination</keyword>
<dbReference type="Proteomes" id="UP001642484">
    <property type="component" value="Unassembled WGS sequence"/>
</dbReference>
<keyword evidence="4" id="KW-1185">Reference proteome</keyword>
<feature type="region of interest" description="Disordered" evidence="2">
    <location>
        <begin position="439"/>
        <end position="463"/>
    </location>
</feature>
<feature type="region of interest" description="Disordered" evidence="2">
    <location>
        <begin position="494"/>
        <end position="533"/>
    </location>
</feature>
<comment type="caution">
    <text evidence="3">The sequence shown here is derived from an EMBL/GenBank/DDBJ whole genome shotgun (WGS) entry which is preliminary data.</text>
</comment>
<feature type="compositionally biased region" description="Gly residues" evidence="2">
    <location>
        <begin position="779"/>
        <end position="790"/>
    </location>
</feature>
<evidence type="ECO:0000313" key="3">
    <source>
        <dbReference type="EMBL" id="CAK8998405.1"/>
    </source>
</evidence>
<dbReference type="Gene3D" id="1.10.443.10">
    <property type="entry name" value="Intergrase catalytic core"/>
    <property type="match status" value="1"/>
</dbReference>
<accession>A0ABP0IAK7</accession>
<feature type="region of interest" description="Disordered" evidence="2">
    <location>
        <begin position="750"/>
        <end position="800"/>
    </location>
</feature>
<organism evidence="3 4">
    <name type="scientific">Durusdinium trenchii</name>
    <dbReference type="NCBI Taxonomy" id="1381693"/>
    <lineage>
        <taxon>Eukaryota</taxon>
        <taxon>Sar</taxon>
        <taxon>Alveolata</taxon>
        <taxon>Dinophyceae</taxon>
        <taxon>Suessiales</taxon>
        <taxon>Symbiodiniaceae</taxon>
        <taxon>Durusdinium</taxon>
    </lineage>
</organism>
<evidence type="ECO:0000313" key="4">
    <source>
        <dbReference type="Proteomes" id="UP001642484"/>
    </source>
</evidence>
<protein>
    <recommendedName>
        <fullName evidence="5">Calmodulin</fullName>
    </recommendedName>
</protein>
<evidence type="ECO:0000256" key="1">
    <source>
        <dbReference type="ARBA" id="ARBA00023172"/>
    </source>
</evidence>
<evidence type="ECO:0000256" key="2">
    <source>
        <dbReference type="SAM" id="MobiDB-lite"/>
    </source>
</evidence>
<dbReference type="SUPFAM" id="SSF56349">
    <property type="entry name" value="DNA breaking-rejoining enzymes"/>
    <property type="match status" value="1"/>
</dbReference>
<dbReference type="EMBL" id="CAXAMN010002224">
    <property type="protein sequence ID" value="CAK8998405.1"/>
    <property type="molecule type" value="Genomic_DNA"/>
</dbReference>
<sequence>MMHHDAPCLRSSLTEIDAGEPYGLRRWVRYEPQEPRDFPSREHRDVAVAKPRLRWLCLARSVDVGTSMQRFPETGQLGYHINAYQTLDGESLVSYQCVVRRDEWELIREPILQAYALQRTRKTSIRVVGALTSGLESELEGPIILGPQLLYCKSPNRMSSLPSSELQELKREIRELTERVPTVSQSGRPKAGRVHDPVGVYSSFAAIKPLVRDGDYLGESIFAGFPTRWEAEADASPDGQPLTSADMLRQFTVLSGELNQPDNDYPVGICEVSSATGDVLRVSIIVLGEVSGRFVVAVPVSSWHRTVAKRRLPSSFMTKAVACEVPFSTARSLDAETFNSRLWLGLLTTDYEETISFDTTGEPAADIYFDEDEVMLPVAPMMIESAEKYFALRPSTSAFESAVQGSGTDPMMQARVGALESTLGDIKDQLALLLKRDAPATPAAPKPREARPAQPTTPGVLIPGLDPAVVQAALTAGVSRSHLEEMAKVAAVGKPKLPDLPTGSKPRKDALSESEDEVPVADDTGGQTGEGQEVDPMVAAISKLTTITQHLAGQKRKENTLDFLLDGAGFQASSDASSGSSSRKSAAALRALRRALRTDPQQIYKTVERNMAEDFQLRQSLPGNQTVSVTARGWLEARSRVQNFRTPVTLLWGIAGILDCLRDERVSEARARACLLLCQGDQLSIDRGSWTVAAPMSLEDPPPFSVFATHTLPSEIEAPMTKLVDARWMDLFLHHLAEIDQLIEKKKKLGRKPIAETPSPADPKSPSPKKQPRDKGKAGSKGSGSGGAGREGARERETAAQPVWPIPVPYFVLAPEVDDASRQQAAWQRRLRRLTGEWLDFADVTAETMGRTAGKVESLETMIHKLEKVAAALSPSSGSGKGPSFAAQLQEAGGSKVEAAQAAKPIEAHRLNFRGRPAFDPDRYLAEPARSLYKDPLQYATLPEECVENVPAVKVRGARKEILALLAALDATGRLALFSPVQIRMDFRAGMFALMKNLTTDRLILDCRPANLLEPGLNEWTQTMGALMPILGLHVPPGFHVVASGEDLKDYYYYYLISPVRARRNALAMTLTRAEARRFRGAYRSADRTSPVLVPALATMAMGDLNAVEFGQQAHVRLSLMHGVAKMLDLMTLRGQFPRQHWAAGFVIDDFIVVEAVPRSLEPSNYTSTRVADAMVKVYAEVGLQANSSKRFRADKHPQFWGISIEGTECLVRAQLDRVIPMAFITARVAKVGVATRHLLQILAGAWTAIMQSRKRFMCLLDALFSAIHSHEYDCLFALDVDTVAELWTLVSLAPLMCSDLQARTSSHCLAVDASDHKVAGVSTELPQPFVQELTRHAMTRSAWSRLLSPWKTYQKCRGLLAPEDEVPDGEEPARAHPVWRQICRSVQFEPLFCYQVPTGQHINISELNGCLQAERMIGEREPDSRNNMATDSQVALGALVRGRSSSSSLNELLKAHLPTLLVYNIYSFLQYVPSGDNPSDDPTRDVPLRAPVETAPAWLQAAFEGDFKLLDEHLADSKADLATLARLPEFVEGDVPSPWFISERKLRRAAYASCRGSPAARQMANQPQAAQPELWRADRSSVLEVEAEQRLRSLPLSQFVFPRDWSAARCREALHYRGALDLFSGSRGLARALARHHHCWVLTYDILHDSAEDLLDDLVQSEIQKLVKLKCFDILTAGPVCSSFSRAVRPPVRSRSRPRGFETVTESMKRKIHDGNAFSVWLAALVWLAFSCGVIFLIENPWMSFLWDQPEWKELASHERVGFFTTDCCVWGAPWRKRTSFLTNSYLWGCKLLCACQKPINHIQLKGYSSRNKMPWTKVAEAYPIRLCNTLALYLSNDCLPPERQRKLDLAACARCNSRVGEAKKPGPRPARPRPAVDLENVQLLSSHTLAIQQRARSLFATWLGRVLGPELLEVFSTQPELATPLLRAFGRFLFEAQQPLYLYRQRHFHVFPGPLAEAWDLIARWERVQPVVHRTPMPKIIFDAMICLAWTWRWKRWATLTLLAFHGKLRVSEPLRARRKDLLLASETGSDVRAVYLNIPKSKTSHRGKGVVQHTRINDELTLLAAERIFGPLLPDDFLYPTTPSTYRRRWDVLLSTLQIDAAIGLTPGTLRSGGAIFAYHQGTAISEIQWLMRLKSVNTLESYLQETAAMNVMQKLPRDVRTREPSEDEEDQHVVGARAMQRPKTMVLERVPVLVA</sequence>
<dbReference type="CDD" id="cd00397">
    <property type="entry name" value="DNA_BRE_C"/>
    <property type="match status" value="1"/>
</dbReference>